<dbReference type="PANTHER" id="PTHR33281:SF19">
    <property type="entry name" value="VOLTAGE-DEPENDENT ANION CHANNEL-FORMING PROTEIN YNEE"/>
    <property type="match status" value="1"/>
</dbReference>
<name>A0A964DXQ8_9PROT</name>
<organism evidence="10 11">
    <name type="scientific">Acidisoma silvae</name>
    <dbReference type="NCBI Taxonomy" id="2802396"/>
    <lineage>
        <taxon>Bacteria</taxon>
        <taxon>Pseudomonadati</taxon>
        <taxon>Pseudomonadota</taxon>
        <taxon>Alphaproteobacteria</taxon>
        <taxon>Acetobacterales</taxon>
        <taxon>Acidocellaceae</taxon>
        <taxon>Acidisoma</taxon>
    </lineage>
</organism>
<keyword evidence="7 9" id="KW-0472">Membrane</keyword>
<protein>
    <recommendedName>
        <fullName evidence="12">Bestrophin</fullName>
    </recommendedName>
</protein>
<evidence type="ECO:0000256" key="3">
    <source>
        <dbReference type="ARBA" id="ARBA00022475"/>
    </source>
</evidence>
<comment type="caution">
    <text evidence="10">The sequence shown here is derived from an EMBL/GenBank/DDBJ whole genome shotgun (WGS) entry which is preliminary data.</text>
</comment>
<dbReference type="RefSeq" id="WP_227319950.1">
    <property type="nucleotide sequence ID" value="NZ_JAESVB010000001.1"/>
</dbReference>
<accession>A0A964DXQ8</accession>
<evidence type="ECO:0008006" key="12">
    <source>
        <dbReference type="Google" id="ProtNLM"/>
    </source>
</evidence>
<dbReference type="PANTHER" id="PTHR33281">
    <property type="entry name" value="UPF0187 PROTEIN YNEE"/>
    <property type="match status" value="1"/>
</dbReference>
<keyword evidence="2" id="KW-0813">Transport</keyword>
<comment type="similarity">
    <text evidence="8">Belongs to the anion channel-forming bestrophin (TC 1.A.46) family.</text>
</comment>
<gene>
    <name evidence="10" type="ORF">ASILVAE211_03860</name>
</gene>
<reference evidence="10" key="2">
    <citation type="submission" date="2021-01" db="EMBL/GenBank/DDBJ databases">
        <authorList>
            <person name="Mieszkin S."/>
            <person name="Pouder E."/>
            <person name="Alain K."/>
        </authorList>
    </citation>
    <scope>NUCLEOTIDE SEQUENCE</scope>
    <source>
        <strain evidence="10">HW T2.11</strain>
    </source>
</reference>
<evidence type="ECO:0000313" key="10">
    <source>
        <dbReference type="EMBL" id="MCB8874307.1"/>
    </source>
</evidence>
<feature type="transmembrane region" description="Helical" evidence="9">
    <location>
        <begin position="12"/>
        <end position="36"/>
    </location>
</feature>
<dbReference type="AlphaFoldDB" id="A0A964DXQ8"/>
<feature type="transmembrane region" description="Helical" evidence="9">
    <location>
        <begin position="202"/>
        <end position="219"/>
    </location>
</feature>
<keyword evidence="3" id="KW-1003">Cell membrane</keyword>
<sequence length="295" mass="32123">MIVSRGIHLGWLLRRNALALATLVAYDVAITFAYVWLHWHWLAIPMLPLPLLGSAIALILTIRNNAAYARWWEARTLWGAILNNSRNFARGVLTQIDDAALGRRLIRCQIAYALALRCHLLRQSSAEVLAQYLPPDLAETCGRAANVPMAIQIAMGRDLAAARSDGKLDTVTVANLDRTLAAVVDAQGGLERIKNTPLPRQYSALPLVFSGAYCVVLPLGLVKALALATPLGSALIGFMFLILNEVGDDLEDPFSNDMHDVPMKAITRTLEIDLLQSIGVTDVPPPITPQNGILP</sequence>
<keyword evidence="6" id="KW-0406">Ion transport</keyword>
<dbReference type="GO" id="GO:0005886">
    <property type="term" value="C:plasma membrane"/>
    <property type="evidence" value="ECO:0007669"/>
    <property type="project" value="UniProtKB-SubCell"/>
</dbReference>
<evidence type="ECO:0000256" key="1">
    <source>
        <dbReference type="ARBA" id="ARBA00004651"/>
    </source>
</evidence>
<keyword evidence="5 9" id="KW-1133">Transmembrane helix</keyword>
<feature type="transmembrane region" description="Helical" evidence="9">
    <location>
        <begin position="225"/>
        <end position="243"/>
    </location>
</feature>
<dbReference type="EMBL" id="JAESVB010000001">
    <property type="protein sequence ID" value="MCB8874307.1"/>
    <property type="molecule type" value="Genomic_DNA"/>
</dbReference>
<evidence type="ECO:0000256" key="5">
    <source>
        <dbReference type="ARBA" id="ARBA00022989"/>
    </source>
</evidence>
<evidence type="ECO:0000256" key="7">
    <source>
        <dbReference type="ARBA" id="ARBA00023136"/>
    </source>
</evidence>
<dbReference type="InterPro" id="IPR044669">
    <property type="entry name" value="YneE/VCCN1/2-like"/>
</dbReference>
<evidence type="ECO:0000256" key="9">
    <source>
        <dbReference type="SAM" id="Phobius"/>
    </source>
</evidence>
<evidence type="ECO:0000256" key="2">
    <source>
        <dbReference type="ARBA" id="ARBA00022448"/>
    </source>
</evidence>
<evidence type="ECO:0000256" key="8">
    <source>
        <dbReference type="ARBA" id="ARBA00034708"/>
    </source>
</evidence>
<dbReference type="Pfam" id="PF25539">
    <property type="entry name" value="Bestrophin_2"/>
    <property type="match status" value="1"/>
</dbReference>
<dbReference type="GO" id="GO:0005254">
    <property type="term" value="F:chloride channel activity"/>
    <property type="evidence" value="ECO:0007669"/>
    <property type="project" value="InterPro"/>
</dbReference>
<evidence type="ECO:0000313" key="11">
    <source>
        <dbReference type="Proteomes" id="UP000708298"/>
    </source>
</evidence>
<keyword evidence="11" id="KW-1185">Reference proteome</keyword>
<comment type="subcellular location">
    <subcellularLocation>
        <location evidence="1">Cell membrane</location>
        <topology evidence="1">Multi-pass membrane protein</topology>
    </subcellularLocation>
</comment>
<keyword evidence="4 9" id="KW-0812">Transmembrane</keyword>
<evidence type="ECO:0000256" key="4">
    <source>
        <dbReference type="ARBA" id="ARBA00022692"/>
    </source>
</evidence>
<evidence type="ECO:0000256" key="6">
    <source>
        <dbReference type="ARBA" id="ARBA00023065"/>
    </source>
</evidence>
<proteinExistence type="inferred from homology"/>
<feature type="transmembrane region" description="Helical" evidence="9">
    <location>
        <begin position="42"/>
        <end position="62"/>
    </location>
</feature>
<reference evidence="10" key="1">
    <citation type="journal article" date="2021" name="Microorganisms">
        <title>Acidisoma silvae sp. nov. and Acidisomacellulosilytica sp. nov., Two Acidophilic Bacteria Isolated from Decaying Wood, Hydrolyzing Cellulose and Producing Poly-3-hydroxybutyrate.</title>
        <authorList>
            <person name="Mieszkin S."/>
            <person name="Pouder E."/>
            <person name="Uroz S."/>
            <person name="Simon-Colin C."/>
            <person name="Alain K."/>
        </authorList>
    </citation>
    <scope>NUCLEOTIDE SEQUENCE</scope>
    <source>
        <strain evidence="10">HW T2.11</strain>
    </source>
</reference>
<dbReference type="Proteomes" id="UP000708298">
    <property type="component" value="Unassembled WGS sequence"/>
</dbReference>